<dbReference type="InterPro" id="IPR046235">
    <property type="entry name" value="DUF6268"/>
</dbReference>
<proteinExistence type="predicted"/>
<feature type="domain" description="DUF6268" evidence="2">
    <location>
        <begin position="56"/>
        <end position="261"/>
    </location>
</feature>
<accession>A0A2S1L9A8</accession>
<dbReference type="AlphaFoldDB" id="A0A2S1L9A8"/>
<evidence type="ECO:0000313" key="4">
    <source>
        <dbReference type="Proteomes" id="UP000244527"/>
    </source>
</evidence>
<dbReference type="Pfam" id="PF19783">
    <property type="entry name" value="DUF6268"/>
    <property type="match status" value="1"/>
</dbReference>
<evidence type="ECO:0000256" key="1">
    <source>
        <dbReference type="SAM" id="SignalP"/>
    </source>
</evidence>
<dbReference type="KEGG" id="ffa:FFWV33_01680"/>
<dbReference type="OrthoDB" id="1375732at2"/>
<dbReference type="EMBL" id="CP020918">
    <property type="protein sequence ID" value="AWG20323.1"/>
    <property type="molecule type" value="Genomic_DNA"/>
</dbReference>
<protein>
    <recommendedName>
        <fullName evidence="2">DUF6268 domain-containing protein</fullName>
    </recommendedName>
</protein>
<feature type="signal peptide" evidence="1">
    <location>
        <begin position="1"/>
        <end position="20"/>
    </location>
</feature>
<gene>
    <name evidence="3" type="ORF">FFWV33_01680</name>
</gene>
<evidence type="ECO:0000259" key="2">
    <source>
        <dbReference type="Pfam" id="PF19783"/>
    </source>
</evidence>
<keyword evidence="1" id="KW-0732">Signal</keyword>
<dbReference type="Proteomes" id="UP000244527">
    <property type="component" value="Chromosome"/>
</dbReference>
<dbReference type="RefSeq" id="WP_108739288.1">
    <property type="nucleotide sequence ID" value="NZ_CP020918.1"/>
</dbReference>
<name>A0A2S1L9A8_9FLAO</name>
<sequence>MTKNLFINFLFMITTTFISAQNSVIIDATIGTQSTGDFNKNEKNINITSSHALTTTTAINNAVEYTNTSFNIKTVWNNAIEQLNNLQKVSYTLGVKQSLSSQWSIQANINPVAAFKSNFKTSEIILLGGLGLEHSFSPKTQLTVGLQRNTYFGKKQILPTVTLHHQISNSINVDLGFPSTQFSYSNNPHTTFRLSTQIQGSYYTITPQLQDSNSNSTLQLSTISSLVEFERNIDSDWFLTFKGGYQNNSTFKLTESNTVTNHNNTEGLIAAFGIKYKL</sequence>
<evidence type="ECO:0000313" key="3">
    <source>
        <dbReference type="EMBL" id="AWG20323.1"/>
    </source>
</evidence>
<organism evidence="3 4">
    <name type="scientific">Flavobacterium faecale</name>
    <dbReference type="NCBI Taxonomy" id="1355330"/>
    <lineage>
        <taxon>Bacteria</taxon>
        <taxon>Pseudomonadati</taxon>
        <taxon>Bacteroidota</taxon>
        <taxon>Flavobacteriia</taxon>
        <taxon>Flavobacteriales</taxon>
        <taxon>Flavobacteriaceae</taxon>
        <taxon>Flavobacterium</taxon>
    </lineage>
</organism>
<feature type="chain" id="PRO_5015460647" description="DUF6268 domain-containing protein" evidence="1">
    <location>
        <begin position="21"/>
        <end position="278"/>
    </location>
</feature>
<keyword evidence="4" id="KW-1185">Reference proteome</keyword>
<reference evidence="3 4" key="1">
    <citation type="submission" date="2017-04" db="EMBL/GenBank/DDBJ databases">
        <title>Compelte genome sequence of WV33.</title>
        <authorList>
            <person name="Lee P.C."/>
        </authorList>
    </citation>
    <scope>NUCLEOTIDE SEQUENCE [LARGE SCALE GENOMIC DNA]</scope>
    <source>
        <strain evidence="3 4">WV33</strain>
    </source>
</reference>